<dbReference type="InterPro" id="IPR008914">
    <property type="entry name" value="PEBP"/>
</dbReference>
<dbReference type="AlphaFoldDB" id="A0A8H6AKK5"/>
<keyword evidence="3" id="KW-1185">Reference proteome</keyword>
<dbReference type="GO" id="GO:0005543">
    <property type="term" value="F:phospholipid binding"/>
    <property type="evidence" value="ECO:0007669"/>
    <property type="project" value="TreeGrafter"/>
</dbReference>
<dbReference type="Pfam" id="PF01161">
    <property type="entry name" value="PBP"/>
    <property type="match status" value="1"/>
</dbReference>
<evidence type="ECO:0000313" key="2">
    <source>
        <dbReference type="EMBL" id="KAF5868975.1"/>
    </source>
</evidence>
<name>A0A8H6AKK5_9HELO</name>
<protein>
    <submittedName>
        <fullName evidence="2">Putative protease inhibitor protein</fullName>
    </submittedName>
</protein>
<dbReference type="OrthoDB" id="2506647at2759"/>
<dbReference type="GO" id="GO:0030162">
    <property type="term" value="P:regulation of proteolysis"/>
    <property type="evidence" value="ECO:0007669"/>
    <property type="project" value="TreeGrafter"/>
</dbReference>
<dbReference type="Proteomes" id="UP000531561">
    <property type="component" value="Unassembled WGS sequence"/>
</dbReference>
<dbReference type="SUPFAM" id="SSF49777">
    <property type="entry name" value="PEBP-like"/>
    <property type="match status" value="1"/>
</dbReference>
<gene>
    <name evidence="2" type="ORF">Bfra_011942</name>
</gene>
<dbReference type="CDD" id="cd00866">
    <property type="entry name" value="PEBP_euk"/>
    <property type="match status" value="1"/>
</dbReference>
<dbReference type="FunFam" id="3.90.280.10:FF:000013">
    <property type="entry name" value="Protease inhibitor (Tfs1), putative"/>
    <property type="match status" value="1"/>
</dbReference>
<dbReference type="PANTHER" id="PTHR11362">
    <property type="entry name" value="PHOSPHATIDYLETHANOLAMINE-BINDING PROTEIN"/>
    <property type="match status" value="1"/>
</dbReference>
<dbReference type="PANTHER" id="PTHR11362:SF78">
    <property type="entry name" value="PROTEASE INHIBITOR"/>
    <property type="match status" value="1"/>
</dbReference>
<dbReference type="Gene3D" id="3.90.280.10">
    <property type="entry name" value="PEBP-like"/>
    <property type="match status" value="1"/>
</dbReference>
<organism evidence="2 3">
    <name type="scientific">Botrytis fragariae</name>
    <dbReference type="NCBI Taxonomy" id="1964551"/>
    <lineage>
        <taxon>Eukaryota</taxon>
        <taxon>Fungi</taxon>
        <taxon>Dikarya</taxon>
        <taxon>Ascomycota</taxon>
        <taxon>Pezizomycotina</taxon>
        <taxon>Leotiomycetes</taxon>
        <taxon>Helotiales</taxon>
        <taxon>Sclerotiniaceae</taxon>
        <taxon>Botrytis</taxon>
    </lineage>
</organism>
<feature type="region of interest" description="Disordered" evidence="1">
    <location>
        <begin position="35"/>
        <end position="57"/>
    </location>
</feature>
<dbReference type="GO" id="GO:0030414">
    <property type="term" value="F:peptidase inhibitor activity"/>
    <property type="evidence" value="ECO:0007669"/>
    <property type="project" value="TreeGrafter"/>
</dbReference>
<dbReference type="EMBL" id="JABFCT010000019">
    <property type="protein sequence ID" value="KAF5868975.1"/>
    <property type="molecule type" value="Genomic_DNA"/>
</dbReference>
<accession>A0A8H6AKK5</accession>
<evidence type="ECO:0000256" key="1">
    <source>
        <dbReference type="SAM" id="MobiDB-lite"/>
    </source>
</evidence>
<dbReference type="GeneID" id="59265958"/>
<evidence type="ECO:0000313" key="3">
    <source>
        <dbReference type="Proteomes" id="UP000531561"/>
    </source>
</evidence>
<comment type="caution">
    <text evidence="2">The sequence shown here is derived from an EMBL/GenBank/DDBJ whole genome shotgun (WGS) entry which is preliminary data.</text>
</comment>
<dbReference type="GO" id="GO:0046578">
    <property type="term" value="P:regulation of Ras protein signal transduction"/>
    <property type="evidence" value="ECO:0007669"/>
    <property type="project" value="TreeGrafter"/>
</dbReference>
<dbReference type="RefSeq" id="XP_037187924.1">
    <property type="nucleotide sequence ID" value="XM_037342266.1"/>
</dbReference>
<sequence length="178" mass="19414">MPANTCVKRALSVMEKDPSKILSVTYNGTTITPKQYLPRSEAQTAPSLSLSTPPSTSTPTPTYLLIMLDLDAPFPSLPLLGPILHWIQPGYTATPSGLLSTNEPFVANYIGPAPPPGSAPHRYSSYLFEQPEDFDGGKYAPAAGKPLSNWYRMRFDLDGWQKMVGLGEPVAVNWFLSN</sequence>
<proteinExistence type="predicted"/>
<dbReference type="InterPro" id="IPR035810">
    <property type="entry name" value="PEBP_euk"/>
</dbReference>
<feature type="compositionally biased region" description="Low complexity" evidence="1">
    <location>
        <begin position="46"/>
        <end position="57"/>
    </location>
</feature>
<reference evidence="2 3" key="1">
    <citation type="journal article" date="2020" name="Phytopathology">
        <title>A high-quality genome resource of Botrytis fragariae, a new and rapidly spreading fungal pathogen causing strawberry gray mold in the U.S.A.</title>
        <authorList>
            <person name="Wu Y."/>
            <person name="Saski C.A."/>
            <person name="Schnabel G."/>
            <person name="Xiao S."/>
            <person name="Hu M."/>
        </authorList>
    </citation>
    <scope>NUCLEOTIDE SEQUENCE [LARGE SCALE GENOMIC DNA]</scope>
    <source>
        <strain evidence="2 3">BVB16</strain>
    </source>
</reference>
<dbReference type="InterPro" id="IPR036610">
    <property type="entry name" value="PEBP-like_sf"/>
</dbReference>